<keyword evidence="17" id="KW-1185">Reference proteome</keyword>
<evidence type="ECO:0000259" key="15">
    <source>
        <dbReference type="PROSITE" id="PS50042"/>
    </source>
</evidence>
<organism evidence="16 17">
    <name type="scientific">Paramylibacter kogurei</name>
    <dbReference type="NCBI Taxonomy" id="1889778"/>
    <lineage>
        <taxon>Bacteria</taxon>
        <taxon>Pseudomonadati</taxon>
        <taxon>Pseudomonadota</taxon>
        <taxon>Alphaproteobacteria</taxon>
        <taxon>Rhodobacterales</taxon>
        <taxon>Paracoccaceae</taxon>
        <taxon>Paramylibacter</taxon>
    </lineage>
</organism>
<keyword evidence="7" id="KW-1003">Cell membrane</keyword>
<evidence type="ECO:0000256" key="13">
    <source>
        <dbReference type="ARBA" id="ARBA00023180"/>
    </source>
</evidence>
<evidence type="ECO:0000256" key="10">
    <source>
        <dbReference type="ARBA" id="ARBA00022949"/>
    </source>
</evidence>
<evidence type="ECO:0000256" key="2">
    <source>
        <dbReference type="ARBA" id="ARBA00004141"/>
    </source>
</evidence>
<dbReference type="GO" id="GO:0030552">
    <property type="term" value="F:cAMP binding"/>
    <property type="evidence" value="ECO:0007669"/>
    <property type="project" value="TreeGrafter"/>
</dbReference>
<evidence type="ECO:0000256" key="14">
    <source>
        <dbReference type="SAM" id="Phobius"/>
    </source>
</evidence>
<evidence type="ECO:0000256" key="8">
    <source>
        <dbReference type="ARBA" id="ARBA00022692"/>
    </source>
</evidence>
<dbReference type="Pfam" id="PF04831">
    <property type="entry name" value="POPDC1-3"/>
    <property type="match status" value="1"/>
</dbReference>
<accession>A0A2G5K8R4</accession>
<evidence type="ECO:0000256" key="4">
    <source>
        <dbReference type="ARBA" id="ARBA00007146"/>
    </source>
</evidence>
<feature type="transmembrane region" description="Helical" evidence="14">
    <location>
        <begin position="54"/>
        <end position="77"/>
    </location>
</feature>
<proteinExistence type="inferred from homology"/>
<dbReference type="AlphaFoldDB" id="A0A2G5K8R4"/>
<evidence type="ECO:0000256" key="9">
    <source>
        <dbReference type="ARBA" id="ARBA00022889"/>
    </source>
</evidence>
<dbReference type="Proteomes" id="UP000231516">
    <property type="component" value="Unassembled WGS sequence"/>
</dbReference>
<dbReference type="GO" id="GO:0016328">
    <property type="term" value="C:lateral plasma membrane"/>
    <property type="evidence" value="ECO:0007669"/>
    <property type="project" value="UniProtKB-SubCell"/>
</dbReference>
<gene>
    <name evidence="16" type="ORF">BFP76_13075</name>
</gene>
<protein>
    <recommendedName>
        <fullName evidence="15">Cyclic nucleotide-binding domain-containing protein</fullName>
    </recommendedName>
</protein>
<keyword evidence="11 14" id="KW-1133">Transmembrane helix</keyword>
<dbReference type="GO" id="GO:0007155">
    <property type="term" value="P:cell adhesion"/>
    <property type="evidence" value="ECO:0007669"/>
    <property type="project" value="UniProtKB-KW"/>
</dbReference>
<dbReference type="InterPro" id="IPR018490">
    <property type="entry name" value="cNMP-bd_dom_sf"/>
</dbReference>
<keyword evidence="10" id="KW-0965">Cell junction</keyword>
<comment type="similarity">
    <text evidence="4">Belongs to the popeye family.</text>
</comment>
<feature type="transmembrane region" description="Helical" evidence="14">
    <location>
        <begin position="6"/>
        <end position="24"/>
    </location>
</feature>
<evidence type="ECO:0000256" key="6">
    <source>
        <dbReference type="ARBA" id="ARBA00022473"/>
    </source>
</evidence>
<dbReference type="SUPFAM" id="SSF51206">
    <property type="entry name" value="cAMP-binding domain-like"/>
    <property type="match status" value="1"/>
</dbReference>
<sequence>MYDYIFSAAILVHFALLFFSLGFLARDQLILRVLVLIGSAFYILYYFNINDTPLWDAIFASGTMALINFCMICSLILERTTFAMNTDQSSIYRCFPTLTPGQFRKVMRDSETTTATAHTVLCETGHLNERLYLLVAGRAVMHKGGVEYNVPLNSFIGEVGFLNQSAASATVTAQPGAVFVYWQVSDLRKMMRRSAPLNNALIALFSTDLAHKVGRSQPMADTAQYVT</sequence>
<evidence type="ECO:0000313" key="16">
    <source>
        <dbReference type="EMBL" id="PIB25921.1"/>
    </source>
</evidence>
<keyword evidence="6" id="KW-0217">Developmental protein</keyword>
<keyword evidence="8 14" id="KW-0812">Transmembrane</keyword>
<comment type="caution">
    <text evidence="16">The sequence shown here is derived from an EMBL/GenBank/DDBJ whole genome shotgun (WGS) entry which is preliminary data.</text>
</comment>
<dbReference type="GO" id="GO:0005923">
    <property type="term" value="C:bicellular tight junction"/>
    <property type="evidence" value="ECO:0007669"/>
    <property type="project" value="UniProtKB-SubCell"/>
</dbReference>
<feature type="transmembrane region" description="Helical" evidence="14">
    <location>
        <begin position="29"/>
        <end position="48"/>
    </location>
</feature>
<evidence type="ECO:0000256" key="1">
    <source>
        <dbReference type="ARBA" id="ARBA00004124"/>
    </source>
</evidence>
<dbReference type="InterPro" id="IPR014710">
    <property type="entry name" value="RmlC-like_jellyroll"/>
</dbReference>
<evidence type="ECO:0000256" key="3">
    <source>
        <dbReference type="ARBA" id="ARBA00004435"/>
    </source>
</evidence>
<dbReference type="InterPro" id="IPR000595">
    <property type="entry name" value="cNMP-bd_dom"/>
</dbReference>
<evidence type="ECO:0000313" key="17">
    <source>
        <dbReference type="Proteomes" id="UP000231516"/>
    </source>
</evidence>
<dbReference type="CDD" id="cd00038">
    <property type="entry name" value="CAP_ED"/>
    <property type="match status" value="1"/>
</dbReference>
<dbReference type="PANTHER" id="PTHR12101:SF17">
    <property type="entry name" value="BLOOD VESSEL EPICARDIAL SUBSTANCE"/>
    <property type="match status" value="1"/>
</dbReference>
<evidence type="ECO:0000256" key="5">
    <source>
        <dbReference type="ARBA" id="ARBA00022427"/>
    </source>
</evidence>
<dbReference type="PROSITE" id="PS50042">
    <property type="entry name" value="CNMP_BINDING_3"/>
    <property type="match status" value="1"/>
</dbReference>
<dbReference type="InterPro" id="IPR006916">
    <property type="entry name" value="POPDC1-3"/>
</dbReference>
<keyword evidence="9" id="KW-0130">Cell adhesion</keyword>
<dbReference type="InterPro" id="IPR055272">
    <property type="entry name" value="POPDC1-3_dom"/>
</dbReference>
<name>A0A2G5K8R4_9RHOB</name>
<feature type="domain" description="Cyclic nucleotide-binding" evidence="15">
    <location>
        <begin position="94"/>
        <end position="208"/>
    </location>
</feature>
<keyword evidence="12 14" id="KW-0472">Membrane</keyword>
<evidence type="ECO:0000256" key="12">
    <source>
        <dbReference type="ARBA" id="ARBA00023136"/>
    </source>
</evidence>
<evidence type="ECO:0000256" key="7">
    <source>
        <dbReference type="ARBA" id="ARBA00022475"/>
    </source>
</evidence>
<dbReference type="EMBL" id="MDGM01000007">
    <property type="protein sequence ID" value="PIB25921.1"/>
    <property type="molecule type" value="Genomic_DNA"/>
</dbReference>
<dbReference type="Gene3D" id="2.60.120.10">
    <property type="entry name" value="Jelly Rolls"/>
    <property type="match status" value="1"/>
</dbReference>
<evidence type="ECO:0000256" key="11">
    <source>
        <dbReference type="ARBA" id="ARBA00022989"/>
    </source>
</evidence>
<keyword evidence="5" id="KW-0796">Tight junction</keyword>
<keyword evidence="13" id="KW-0325">Glycoprotein</keyword>
<dbReference type="PANTHER" id="PTHR12101">
    <property type="entry name" value="POPEYE DOMAIN CONTAINING PROTEIN"/>
    <property type="match status" value="1"/>
</dbReference>
<comment type="subcellular location">
    <subcellularLocation>
        <location evidence="3">Cell junction</location>
        <location evidence="3">Tight junction</location>
    </subcellularLocation>
    <subcellularLocation>
        <location evidence="1">Lateral cell membrane</location>
    </subcellularLocation>
    <subcellularLocation>
        <location evidence="2">Membrane</location>
        <topology evidence="2">Multi-pass membrane protein</topology>
    </subcellularLocation>
</comment>
<dbReference type="RefSeq" id="WP_165775645.1">
    <property type="nucleotide sequence ID" value="NZ_MDGM01000007.1"/>
</dbReference>
<reference evidence="16 17" key="1">
    <citation type="submission" date="2016-08" db="EMBL/GenBank/DDBJ databases">
        <title>Draft genome of Amylibacter sp. strain 4G11.</title>
        <authorList>
            <person name="Wong S.-K."/>
            <person name="Hamasaki K."/>
            <person name="Yoshizawa S."/>
        </authorList>
    </citation>
    <scope>NUCLEOTIDE SEQUENCE [LARGE SCALE GENOMIC DNA]</scope>
    <source>
        <strain evidence="16 17">4G11</strain>
    </source>
</reference>